<evidence type="ECO:0000259" key="2">
    <source>
        <dbReference type="Pfam" id="PF00168"/>
    </source>
</evidence>
<sequence length="178" mass="20422">MTLITRNSVPLFLILALASFVTIANGMTLNFWSVWLKRPYRGPECVVEVVGVDLDAKANREFDFWSKPDVMVECKHSRWERITQIEGNTLNPRFVWKAKIPHKKNRGFVFTVYDVNVIDRNYVIGRAFLPANEAMKLMNTEGGGYRVMSLGEGIGQMKVRISKTPKNLKKEVTKEIEL</sequence>
<keyword evidence="1" id="KW-0472">Membrane</keyword>
<name>A0AAD3D8L7_9STRA</name>
<proteinExistence type="predicted"/>
<dbReference type="CDD" id="cd00030">
    <property type="entry name" value="C2"/>
    <property type="match status" value="1"/>
</dbReference>
<feature type="transmembrane region" description="Helical" evidence="1">
    <location>
        <begin position="12"/>
        <end position="32"/>
    </location>
</feature>
<evidence type="ECO:0000313" key="4">
    <source>
        <dbReference type="Proteomes" id="UP001054902"/>
    </source>
</evidence>
<keyword evidence="1" id="KW-1133">Transmembrane helix</keyword>
<dbReference type="Pfam" id="PF00168">
    <property type="entry name" value="C2"/>
    <property type="match status" value="1"/>
</dbReference>
<reference evidence="3 4" key="1">
    <citation type="journal article" date="2021" name="Sci. Rep.">
        <title>The genome of the diatom Chaetoceros tenuissimus carries an ancient integrated fragment of an extant virus.</title>
        <authorList>
            <person name="Hongo Y."/>
            <person name="Kimura K."/>
            <person name="Takaki Y."/>
            <person name="Yoshida Y."/>
            <person name="Baba S."/>
            <person name="Kobayashi G."/>
            <person name="Nagasaki K."/>
            <person name="Hano T."/>
            <person name="Tomaru Y."/>
        </authorList>
    </citation>
    <scope>NUCLEOTIDE SEQUENCE [LARGE SCALE GENOMIC DNA]</scope>
    <source>
        <strain evidence="3 4">NIES-3715</strain>
    </source>
</reference>
<evidence type="ECO:0000313" key="3">
    <source>
        <dbReference type="EMBL" id="GFH59922.1"/>
    </source>
</evidence>
<comment type="caution">
    <text evidence="3">The sequence shown here is derived from an EMBL/GenBank/DDBJ whole genome shotgun (WGS) entry which is preliminary data.</text>
</comment>
<evidence type="ECO:0000256" key="1">
    <source>
        <dbReference type="SAM" id="Phobius"/>
    </source>
</evidence>
<accession>A0AAD3D8L7</accession>
<dbReference type="InterPro" id="IPR035892">
    <property type="entry name" value="C2_domain_sf"/>
</dbReference>
<keyword evidence="1" id="KW-0812">Transmembrane</keyword>
<organism evidence="3 4">
    <name type="scientific">Chaetoceros tenuissimus</name>
    <dbReference type="NCBI Taxonomy" id="426638"/>
    <lineage>
        <taxon>Eukaryota</taxon>
        <taxon>Sar</taxon>
        <taxon>Stramenopiles</taxon>
        <taxon>Ochrophyta</taxon>
        <taxon>Bacillariophyta</taxon>
        <taxon>Coscinodiscophyceae</taxon>
        <taxon>Chaetocerotophycidae</taxon>
        <taxon>Chaetocerotales</taxon>
        <taxon>Chaetocerotaceae</taxon>
        <taxon>Chaetoceros</taxon>
    </lineage>
</organism>
<dbReference type="AlphaFoldDB" id="A0AAD3D8L7"/>
<feature type="domain" description="C2" evidence="2">
    <location>
        <begin position="53"/>
        <end position="133"/>
    </location>
</feature>
<protein>
    <recommendedName>
        <fullName evidence="2">C2 domain-containing protein</fullName>
    </recommendedName>
</protein>
<dbReference type="Proteomes" id="UP001054902">
    <property type="component" value="Unassembled WGS sequence"/>
</dbReference>
<dbReference type="EMBL" id="BLLK01000069">
    <property type="protein sequence ID" value="GFH59922.1"/>
    <property type="molecule type" value="Genomic_DNA"/>
</dbReference>
<dbReference type="Gene3D" id="2.60.40.150">
    <property type="entry name" value="C2 domain"/>
    <property type="match status" value="1"/>
</dbReference>
<gene>
    <name evidence="3" type="ORF">CTEN210_16398</name>
</gene>
<dbReference type="SUPFAM" id="SSF49562">
    <property type="entry name" value="C2 domain (Calcium/lipid-binding domain, CaLB)"/>
    <property type="match status" value="1"/>
</dbReference>
<dbReference type="InterPro" id="IPR000008">
    <property type="entry name" value="C2_dom"/>
</dbReference>
<keyword evidence="4" id="KW-1185">Reference proteome</keyword>